<evidence type="ECO:0000256" key="3">
    <source>
        <dbReference type="SAM" id="Phobius"/>
    </source>
</evidence>
<dbReference type="SUPFAM" id="SSF52058">
    <property type="entry name" value="L domain-like"/>
    <property type="match status" value="1"/>
</dbReference>
<dbReference type="Gene3D" id="3.80.10.10">
    <property type="entry name" value="Ribonuclease Inhibitor"/>
    <property type="match status" value="2"/>
</dbReference>
<evidence type="ECO:0000313" key="8">
    <source>
        <dbReference type="Proteomes" id="UP000283589"/>
    </source>
</evidence>
<organism evidence="5 8">
    <name type="scientific">Butyricimonas virosa</name>
    <dbReference type="NCBI Taxonomy" id="544645"/>
    <lineage>
        <taxon>Bacteria</taxon>
        <taxon>Pseudomonadati</taxon>
        <taxon>Bacteroidota</taxon>
        <taxon>Bacteroidia</taxon>
        <taxon>Bacteroidales</taxon>
        <taxon>Odoribacteraceae</taxon>
        <taxon>Butyricimonas</taxon>
    </lineage>
</organism>
<dbReference type="Proteomes" id="UP000286063">
    <property type="component" value="Unassembled WGS sequence"/>
</dbReference>
<feature type="domain" description="Disease resistance R13L4/SHOC-2-like LRR" evidence="4">
    <location>
        <begin position="384"/>
        <end position="559"/>
    </location>
</feature>
<dbReference type="PANTHER" id="PTHR48057">
    <property type="entry name" value="LEUCINE-RICH REPEAT SERINE/THREONINE-PROTEIN KINASE 1"/>
    <property type="match status" value="1"/>
</dbReference>
<dbReference type="InterPro" id="IPR055414">
    <property type="entry name" value="LRR_R13L4/SHOC2-like"/>
</dbReference>
<dbReference type="SUPFAM" id="SSF52047">
    <property type="entry name" value="RNI-like"/>
    <property type="match status" value="1"/>
</dbReference>
<dbReference type="PROSITE" id="PS51257">
    <property type="entry name" value="PROKAR_LIPOPROTEIN"/>
    <property type="match status" value="1"/>
</dbReference>
<evidence type="ECO:0000313" key="6">
    <source>
        <dbReference type="EMBL" id="RGY11342.1"/>
    </source>
</evidence>
<evidence type="ECO:0000256" key="1">
    <source>
        <dbReference type="ARBA" id="ARBA00022614"/>
    </source>
</evidence>
<dbReference type="SMART" id="SM00369">
    <property type="entry name" value="LRR_TYP"/>
    <property type="match status" value="6"/>
</dbReference>
<dbReference type="InterPro" id="IPR001611">
    <property type="entry name" value="Leu-rich_rpt"/>
</dbReference>
<evidence type="ECO:0000313" key="10">
    <source>
        <dbReference type="Proteomes" id="UP000286063"/>
    </source>
</evidence>
<keyword evidence="3" id="KW-1133">Transmembrane helix</keyword>
<gene>
    <name evidence="5" type="ORF">DWW18_20035</name>
    <name evidence="7" type="ORF">DWZ68_17910</name>
    <name evidence="6" type="ORF">DXA50_19455</name>
</gene>
<dbReference type="InterPro" id="IPR003591">
    <property type="entry name" value="Leu-rich_rpt_typical-subtyp"/>
</dbReference>
<keyword evidence="3" id="KW-0812">Transmembrane</keyword>
<name>A0A412WU81_9BACT</name>
<accession>A0A412WU81</accession>
<dbReference type="EMBL" id="QRZA01000050">
    <property type="protein sequence ID" value="RGV30790.1"/>
    <property type="molecule type" value="Genomic_DNA"/>
</dbReference>
<dbReference type="InterPro" id="IPR052595">
    <property type="entry name" value="LRRC69/RLP"/>
</dbReference>
<dbReference type="InterPro" id="IPR032675">
    <property type="entry name" value="LRR_dom_sf"/>
</dbReference>
<protein>
    <recommendedName>
        <fullName evidence="4">Disease resistance R13L4/SHOC-2-like LRR domain-containing protein</fullName>
    </recommendedName>
</protein>
<evidence type="ECO:0000313" key="5">
    <source>
        <dbReference type="EMBL" id="RGV30790.1"/>
    </source>
</evidence>
<feature type="transmembrane region" description="Helical" evidence="3">
    <location>
        <begin position="7"/>
        <end position="23"/>
    </location>
</feature>
<evidence type="ECO:0000313" key="9">
    <source>
        <dbReference type="Proteomes" id="UP000286038"/>
    </source>
</evidence>
<sequence>MKTMKRYIINLVLYSIVSLWMFSSCEDYDFKDIPDPVIPEDMTPGLKLSRNEIMIDAMGNSQGFELRSIGGGWSIAPIEETAWVFDYEPKSGDEGNAVVGITLRVNEEMQERYAKFVVRQENTGVTDTILVGQYTYESQYTRRSDSLALLVLHESLNGEKWRNPWNPRKPMTEWSGVTLQEINGELRVTKLLLSDFSLSGNLPNEIGNLRELTSLRITGKVYKCPNSLINLRKLESLNVNFSDGTEWFLPNDMSSMLSLKEFLPGQLKIPMESFAGIYTLPALEKLTISTIYLIGDMPEGISRLKQLKSLSLGGTNIYSLPDDIGDLAENLTTLNLNGCQALASLGANIGKLVNLKTLTLSGCKVLKELPEGFGNLTSLTALDLSNCEGLERLSSDIGNLQVSTLTLRGCKLLKEIPESFGELAKLTKLNFYACAALETLPESIGNLTKVTEIDLSQCTALTSLPTSLGQLTNLKKLIMPRTGLTTLSATISSLSALEELDVTGQGGTTGISGVAADVFSGLTKLKKLSASNNSFSGGLSWLKNLSALQTLRLDGNQLSGQLDLSQFGPVLTDVYLSNNKLEGNLNGISTLTKVRNLYLDHNLLSGELPAELGNCSTLSYLYLNDNNITGTIPVEIANMNLGYGGLKLNGNKMSGEIPAKVLSSAVWKKLYPETNIYPQQEGYGFSNVQ</sequence>
<evidence type="ECO:0000259" key="4">
    <source>
        <dbReference type="Pfam" id="PF23598"/>
    </source>
</evidence>
<keyword evidence="3" id="KW-0472">Membrane</keyword>
<dbReference type="Proteomes" id="UP000283589">
    <property type="component" value="Unassembled WGS sequence"/>
</dbReference>
<dbReference type="AlphaFoldDB" id="A0A412WU81"/>
<keyword evidence="2" id="KW-0677">Repeat</keyword>
<dbReference type="Pfam" id="PF23598">
    <property type="entry name" value="LRR_14"/>
    <property type="match status" value="1"/>
</dbReference>
<dbReference type="Pfam" id="PF00560">
    <property type="entry name" value="LRR_1"/>
    <property type="match status" value="3"/>
</dbReference>
<comment type="caution">
    <text evidence="5">The sequence shown here is derived from an EMBL/GenBank/DDBJ whole genome shotgun (WGS) entry which is preliminary data.</text>
</comment>
<dbReference type="EMBL" id="QSCR01000056">
    <property type="protein sequence ID" value="RGY11342.1"/>
    <property type="molecule type" value="Genomic_DNA"/>
</dbReference>
<proteinExistence type="predicted"/>
<dbReference type="EMBL" id="QRPV01000046">
    <property type="protein sequence ID" value="RHM38288.1"/>
    <property type="molecule type" value="Genomic_DNA"/>
</dbReference>
<dbReference type="Proteomes" id="UP000286038">
    <property type="component" value="Unassembled WGS sequence"/>
</dbReference>
<keyword evidence="1" id="KW-0433">Leucine-rich repeat</keyword>
<evidence type="ECO:0000256" key="2">
    <source>
        <dbReference type="ARBA" id="ARBA00022737"/>
    </source>
</evidence>
<evidence type="ECO:0000313" key="7">
    <source>
        <dbReference type="EMBL" id="RHM38288.1"/>
    </source>
</evidence>
<reference evidence="8 9" key="1">
    <citation type="submission" date="2018-08" db="EMBL/GenBank/DDBJ databases">
        <title>A genome reference for cultivated species of the human gut microbiota.</title>
        <authorList>
            <person name="Zou Y."/>
            <person name="Xue W."/>
            <person name="Luo G."/>
        </authorList>
    </citation>
    <scope>NUCLEOTIDE SEQUENCE [LARGE SCALE GENOMIC DNA]</scope>
    <source>
        <strain evidence="5 8">AF14-49</strain>
        <strain evidence="7 9">AF34-33</strain>
        <strain evidence="6 10">OF02-7</strain>
    </source>
</reference>